<comment type="caution">
    <text evidence="16">Lacks conserved residue(s) required for the propagation of feature annotation.</text>
</comment>
<dbReference type="GO" id="GO:0005789">
    <property type="term" value="C:endoplasmic reticulum membrane"/>
    <property type="evidence" value="ECO:0007669"/>
    <property type="project" value="UniProtKB-SubCell"/>
</dbReference>
<dbReference type="UniPathway" id="UPA00282"/>
<dbReference type="CDD" id="cd07987">
    <property type="entry name" value="LPLAT_MGAT-like"/>
    <property type="match status" value="1"/>
</dbReference>
<keyword evidence="13 16" id="KW-0472">Membrane</keyword>
<dbReference type="PANTHER" id="PTHR12317">
    <property type="entry name" value="DIACYLGLYCEROL O-ACYLTRANSFERASE"/>
    <property type="match status" value="1"/>
</dbReference>
<evidence type="ECO:0000313" key="18">
    <source>
        <dbReference type="Proteomes" id="UP000070444"/>
    </source>
</evidence>
<keyword evidence="12 16" id="KW-0443">Lipid metabolism</keyword>
<dbReference type="GO" id="GO:0019432">
    <property type="term" value="P:triglyceride biosynthetic process"/>
    <property type="evidence" value="ECO:0007669"/>
    <property type="project" value="UniProtKB-UniRule"/>
</dbReference>
<keyword evidence="11 16" id="KW-1133">Transmembrane helix</keyword>
<evidence type="ECO:0000256" key="14">
    <source>
        <dbReference type="ARBA" id="ARBA00023315"/>
    </source>
</evidence>
<feature type="transmembrane region" description="Helical" evidence="16">
    <location>
        <begin position="6"/>
        <end position="22"/>
    </location>
</feature>
<dbReference type="EC" id="2.3.1.20" evidence="5 16"/>
<evidence type="ECO:0000256" key="16">
    <source>
        <dbReference type="RuleBase" id="RU367023"/>
    </source>
</evidence>
<evidence type="ECO:0000256" key="5">
    <source>
        <dbReference type="ARBA" id="ARBA00013244"/>
    </source>
</evidence>
<keyword evidence="18" id="KW-1185">Reference proteome</keyword>
<keyword evidence="7 17" id="KW-0808">Transferase</keyword>
<proteinExistence type="inferred from homology"/>
<dbReference type="EMBL" id="KQ964721">
    <property type="protein sequence ID" value="KXN66478.1"/>
    <property type="molecule type" value="Genomic_DNA"/>
</dbReference>
<evidence type="ECO:0000256" key="9">
    <source>
        <dbReference type="ARBA" id="ARBA00022798"/>
    </source>
</evidence>
<comment type="function">
    <text evidence="16">Catalyzes the terminal and only committed step in triacylglycerol synthesis by using diacylglycerol and fatty acyl CoA as substrates.</text>
</comment>
<dbReference type="Pfam" id="PF03982">
    <property type="entry name" value="DAGAT"/>
    <property type="match status" value="1"/>
</dbReference>
<accession>A0A137NUT4</accession>
<evidence type="ECO:0000256" key="15">
    <source>
        <dbReference type="ARBA" id="ARBA00048109"/>
    </source>
</evidence>
<keyword evidence="8 16" id="KW-0812">Transmembrane</keyword>
<dbReference type="GO" id="GO:0006071">
    <property type="term" value="P:glycerol metabolic process"/>
    <property type="evidence" value="ECO:0007669"/>
    <property type="project" value="UniProtKB-UniRule"/>
</dbReference>
<comment type="pathway">
    <text evidence="2 16">Glycerolipid metabolism; triacylglycerol biosynthesis.</text>
</comment>
<evidence type="ECO:0000256" key="4">
    <source>
        <dbReference type="ARBA" id="ARBA00005420"/>
    </source>
</evidence>
<dbReference type="AlphaFoldDB" id="A0A137NUT4"/>
<name>A0A137NUT4_CONC2</name>
<keyword evidence="9" id="KW-0319">Glycerol metabolism</keyword>
<comment type="similarity">
    <text evidence="4 16">Belongs to the diacylglycerol acyltransferase family.</text>
</comment>
<dbReference type="OrthoDB" id="264532at2759"/>
<dbReference type="InterPro" id="IPR007130">
    <property type="entry name" value="DAGAT"/>
</dbReference>
<reference evidence="17 18" key="1">
    <citation type="journal article" date="2015" name="Genome Biol. Evol.">
        <title>Phylogenomic analyses indicate that early fungi evolved digesting cell walls of algal ancestors of land plants.</title>
        <authorList>
            <person name="Chang Y."/>
            <person name="Wang S."/>
            <person name="Sekimoto S."/>
            <person name="Aerts A.L."/>
            <person name="Choi C."/>
            <person name="Clum A."/>
            <person name="LaButti K.M."/>
            <person name="Lindquist E.A."/>
            <person name="Yee Ngan C."/>
            <person name="Ohm R.A."/>
            <person name="Salamov A.A."/>
            <person name="Grigoriev I.V."/>
            <person name="Spatafora J.W."/>
            <person name="Berbee M.L."/>
        </authorList>
    </citation>
    <scope>NUCLEOTIDE SEQUENCE [LARGE SCALE GENOMIC DNA]</scope>
    <source>
        <strain evidence="17 18">NRRL 28638</strain>
    </source>
</reference>
<evidence type="ECO:0000256" key="11">
    <source>
        <dbReference type="ARBA" id="ARBA00022989"/>
    </source>
</evidence>
<dbReference type="GO" id="GO:0004144">
    <property type="term" value="F:diacylglycerol O-acyltransferase activity"/>
    <property type="evidence" value="ECO:0007669"/>
    <property type="project" value="UniProtKB-UniRule"/>
</dbReference>
<dbReference type="STRING" id="796925.A0A137NUT4"/>
<comment type="pathway">
    <text evidence="3">Lipid metabolism.</text>
</comment>
<evidence type="ECO:0000256" key="7">
    <source>
        <dbReference type="ARBA" id="ARBA00022679"/>
    </source>
</evidence>
<sequence>MAISIYSGYWYLSLAYIIYIYFDSKSKTGSKTSNLYRNNFILNIVRDYFDMKIIKTSDIPATKNYLFCYHPHGTMPFGMSLGLNSNCCGFDDLYPGINLNLKVHSVFLTFPLLREFGLYFGAQPASRESILNTLNKPDNSVVLSIGGGAEVAYAVPNTAKLVIKNRLGFVKIALETGSDLVPVYAFGENETYSQPSLDQNIIYFWLSHTIYRFSNLIFPILSGRGIFPNTKGIFPNNVPIRIVVGKPIIVEKDSNPSEEKIHELHAKYCSELEDLYNKYKDEFYYDLNSSPPKLELLENPLK</sequence>
<evidence type="ECO:0000256" key="12">
    <source>
        <dbReference type="ARBA" id="ARBA00023098"/>
    </source>
</evidence>
<comment type="catalytic activity">
    <reaction evidence="15 16">
        <text>an acyl-CoA + a 1,2-diacyl-sn-glycerol = a triacyl-sn-glycerol + CoA</text>
        <dbReference type="Rhea" id="RHEA:10868"/>
        <dbReference type="ChEBI" id="CHEBI:17815"/>
        <dbReference type="ChEBI" id="CHEBI:57287"/>
        <dbReference type="ChEBI" id="CHEBI:58342"/>
        <dbReference type="ChEBI" id="CHEBI:64615"/>
        <dbReference type="EC" id="2.3.1.20"/>
    </reaction>
</comment>
<evidence type="ECO:0000313" key="17">
    <source>
        <dbReference type="EMBL" id="KXN66478.1"/>
    </source>
</evidence>
<evidence type="ECO:0000256" key="8">
    <source>
        <dbReference type="ARBA" id="ARBA00022692"/>
    </source>
</evidence>
<keyword evidence="10 16" id="KW-0256">Endoplasmic reticulum</keyword>
<comment type="subcellular location">
    <subcellularLocation>
        <location evidence="1 16">Endoplasmic reticulum membrane</location>
        <topology evidence="1 16">Multi-pass membrane protein</topology>
    </subcellularLocation>
</comment>
<dbReference type="Proteomes" id="UP000070444">
    <property type="component" value="Unassembled WGS sequence"/>
</dbReference>
<evidence type="ECO:0000256" key="1">
    <source>
        <dbReference type="ARBA" id="ARBA00004477"/>
    </source>
</evidence>
<protein>
    <recommendedName>
        <fullName evidence="5 16">Diacylglycerol O-acyltransferase</fullName>
        <ecNumber evidence="5 16">2.3.1.20</ecNumber>
    </recommendedName>
</protein>
<evidence type="ECO:0000256" key="10">
    <source>
        <dbReference type="ARBA" id="ARBA00022824"/>
    </source>
</evidence>
<evidence type="ECO:0000256" key="3">
    <source>
        <dbReference type="ARBA" id="ARBA00005189"/>
    </source>
</evidence>
<evidence type="ECO:0000256" key="13">
    <source>
        <dbReference type="ARBA" id="ARBA00023136"/>
    </source>
</evidence>
<dbReference type="PANTHER" id="PTHR12317:SF0">
    <property type="entry name" value="ACYLTRANSFERASE"/>
    <property type="match status" value="1"/>
</dbReference>
<evidence type="ECO:0000256" key="2">
    <source>
        <dbReference type="ARBA" id="ARBA00004771"/>
    </source>
</evidence>
<gene>
    <name evidence="17" type="ORF">CONCODRAFT_43732</name>
</gene>
<evidence type="ECO:0000256" key="6">
    <source>
        <dbReference type="ARBA" id="ARBA00022516"/>
    </source>
</evidence>
<organism evidence="17 18">
    <name type="scientific">Conidiobolus coronatus (strain ATCC 28846 / CBS 209.66 / NRRL 28638)</name>
    <name type="common">Delacroixia coronata</name>
    <dbReference type="NCBI Taxonomy" id="796925"/>
    <lineage>
        <taxon>Eukaryota</taxon>
        <taxon>Fungi</taxon>
        <taxon>Fungi incertae sedis</taxon>
        <taxon>Zoopagomycota</taxon>
        <taxon>Entomophthoromycotina</taxon>
        <taxon>Entomophthoromycetes</taxon>
        <taxon>Entomophthorales</taxon>
        <taxon>Ancylistaceae</taxon>
        <taxon>Conidiobolus</taxon>
    </lineage>
</organism>
<keyword evidence="14 16" id="KW-0012">Acyltransferase</keyword>
<keyword evidence="6 16" id="KW-0444">Lipid biosynthesis</keyword>